<feature type="region of interest" description="Disordered" evidence="1">
    <location>
        <begin position="1"/>
        <end position="99"/>
    </location>
</feature>
<evidence type="ECO:0008006" key="5">
    <source>
        <dbReference type="Google" id="ProtNLM"/>
    </source>
</evidence>
<dbReference type="Proteomes" id="UP001161017">
    <property type="component" value="Unassembled WGS sequence"/>
</dbReference>
<protein>
    <recommendedName>
        <fullName evidence="5">Fucose-specific lectin</fullName>
    </recommendedName>
</protein>
<keyword evidence="4" id="KW-1185">Reference proteome</keyword>
<evidence type="ECO:0000256" key="1">
    <source>
        <dbReference type="SAM" id="MobiDB-lite"/>
    </source>
</evidence>
<keyword evidence="2" id="KW-0812">Transmembrane</keyword>
<name>A0AA43QRC8_9LECA</name>
<accession>A0AA43QRC8</accession>
<dbReference type="SUPFAM" id="SSF89372">
    <property type="entry name" value="Fucose-specific lectin"/>
    <property type="match status" value="1"/>
</dbReference>
<proteinExistence type="predicted"/>
<feature type="transmembrane region" description="Helical" evidence="2">
    <location>
        <begin position="107"/>
        <end position="130"/>
    </location>
</feature>
<organism evidence="3 4">
    <name type="scientific">Ramalina farinacea</name>
    <dbReference type="NCBI Taxonomy" id="258253"/>
    <lineage>
        <taxon>Eukaryota</taxon>
        <taxon>Fungi</taxon>
        <taxon>Dikarya</taxon>
        <taxon>Ascomycota</taxon>
        <taxon>Pezizomycotina</taxon>
        <taxon>Lecanoromycetes</taxon>
        <taxon>OSLEUM clade</taxon>
        <taxon>Lecanoromycetidae</taxon>
        <taxon>Lecanorales</taxon>
        <taxon>Lecanorineae</taxon>
        <taxon>Ramalinaceae</taxon>
        <taxon>Ramalina</taxon>
    </lineage>
</organism>
<evidence type="ECO:0000313" key="3">
    <source>
        <dbReference type="EMBL" id="MDI1491218.1"/>
    </source>
</evidence>
<evidence type="ECO:0000256" key="2">
    <source>
        <dbReference type="SAM" id="Phobius"/>
    </source>
</evidence>
<dbReference type="EMBL" id="JAPUFD010000014">
    <property type="protein sequence ID" value="MDI1491218.1"/>
    <property type="molecule type" value="Genomic_DNA"/>
</dbReference>
<dbReference type="AlphaFoldDB" id="A0AA43QRC8"/>
<keyword evidence="2" id="KW-1133">Transmembrane helix</keyword>
<comment type="caution">
    <text evidence="3">The sequence shown here is derived from an EMBL/GenBank/DDBJ whole genome shotgun (WGS) entry which is preliminary data.</text>
</comment>
<keyword evidence="2" id="KW-0472">Membrane</keyword>
<evidence type="ECO:0000313" key="4">
    <source>
        <dbReference type="Proteomes" id="UP001161017"/>
    </source>
</evidence>
<dbReference type="Gene3D" id="2.120.10.70">
    <property type="entry name" value="Fucose-specific lectin"/>
    <property type="match status" value="1"/>
</dbReference>
<sequence>MFRVTDAISRRISKTQKESVQTNRMRRASANLPEKTVDPVSPETIASTRIPSPGLEHVQGDQDTLKEATSPDPAQKETEYLGIPQGFDPHGIAQEDQGRKKRRKWPWLIAGLVIVVVLAIALGVGLGVGLKKNGSKNGPSTAADLSTVGAFNGSGIALASQSFEGGGFGSIVLYFQHHSGQIRSAQLSTSGTWQGGAATDVVAVDAKNGTPISAVAYQRNQIAAWHIFYININGSISEVTNSNTTNVWVPGPLNKLNLKPMDDPNVGLQACWYGGFYSDVAYNHSPVPGQSSNDSSSNSSVGIFLWYGSNPTTFQSSAWSYGSDDWTQQQDFNDYNGHAGVGCYSWGPGSVTYTMFVDLQDNLVILWKDSNASHTATTDHPILAWTKSNVSIPVFQNTSLGYTNNLYYQNPDLTFSGVNVTWDAERTTAPLNDPTQSFVINGQKGLPGSHLTLTSLPNNSGGNSLLVFFQTNGSDITEFVRDFDAGQWTSSQVPIPNT</sequence>
<gene>
    <name evidence="3" type="ORF">OHK93_002425</name>
</gene>
<reference evidence="3" key="1">
    <citation type="journal article" date="2023" name="Genome Biol. Evol.">
        <title>First Whole Genome Sequence and Flow Cytometry Genome Size Data for the Lichen-Forming Fungus Ramalina farinacea (Ascomycota).</title>
        <authorList>
            <person name="Llewellyn T."/>
            <person name="Mian S."/>
            <person name="Hill R."/>
            <person name="Leitch I.J."/>
            <person name="Gaya E."/>
        </authorList>
    </citation>
    <scope>NUCLEOTIDE SEQUENCE</scope>
    <source>
        <strain evidence="3">LIQ254RAFAR</strain>
    </source>
</reference>